<gene>
    <name evidence="1" type="ORF">B0H17DRAFT_1073501</name>
</gene>
<sequence>MKLVVAGASGFVGSKLVRQSLRHPQITFVIALARKTLTSVVVKDYEHYPDDFRTALAGADACIRTVAITPSKSASMPVDEAKRLRALHDAGPAPPFRFLYVSGIAAERDQSKTPKFRPESSHSPPRMIEASAAKPGLISGPNNFVRNTLVGAASLLGVVPSADVGLLSAAMLDQVLNGFETDEIMHADLVRIGGKVQAEMK</sequence>
<evidence type="ECO:0000313" key="2">
    <source>
        <dbReference type="Proteomes" id="UP001221757"/>
    </source>
</evidence>
<protein>
    <recommendedName>
        <fullName evidence="3">NAD(P)-binding domain-containing protein</fullName>
    </recommendedName>
</protein>
<accession>A0AAD7DBW0</accession>
<name>A0AAD7DBW0_MYCRO</name>
<dbReference type="EMBL" id="JARKIE010000104">
    <property type="protein sequence ID" value="KAJ7683885.1"/>
    <property type="molecule type" value="Genomic_DNA"/>
</dbReference>
<dbReference type="InterPro" id="IPR036291">
    <property type="entry name" value="NAD(P)-bd_dom_sf"/>
</dbReference>
<keyword evidence="2" id="KW-1185">Reference proteome</keyword>
<dbReference type="Proteomes" id="UP001221757">
    <property type="component" value="Unassembled WGS sequence"/>
</dbReference>
<dbReference type="AlphaFoldDB" id="A0AAD7DBW0"/>
<dbReference type="SUPFAM" id="SSF51735">
    <property type="entry name" value="NAD(P)-binding Rossmann-fold domains"/>
    <property type="match status" value="1"/>
</dbReference>
<reference evidence="1" key="1">
    <citation type="submission" date="2023-03" db="EMBL/GenBank/DDBJ databases">
        <title>Massive genome expansion in bonnet fungi (Mycena s.s.) driven by repeated elements and novel gene families across ecological guilds.</title>
        <authorList>
            <consortium name="Lawrence Berkeley National Laboratory"/>
            <person name="Harder C.B."/>
            <person name="Miyauchi S."/>
            <person name="Viragh M."/>
            <person name="Kuo A."/>
            <person name="Thoen E."/>
            <person name="Andreopoulos B."/>
            <person name="Lu D."/>
            <person name="Skrede I."/>
            <person name="Drula E."/>
            <person name="Henrissat B."/>
            <person name="Morin E."/>
            <person name="Kohler A."/>
            <person name="Barry K."/>
            <person name="LaButti K."/>
            <person name="Morin E."/>
            <person name="Salamov A."/>
            <person name="Lipzen A."/>
            <person name="Mereny Z."/>
            <person name="Hegedus B."/>
            <person name="Baldrian P."/>
            <person name="Stursova M."/>
            <person name="Weitz H."/>
            <person name="Taylor A."/>
            <person name="Grigoriev I.V."/>
            <person name="Nagy L.G."/>
            <person name="Martin F."/>
            <person name="Kauserud H."/>
        </authorList>
    </citation>
    <scope>NUCLEOTIDE SEQUENCE</scope>
    <source>
        <strain evidence="1">CBHHK067</strain>
    </source>
</reference>
<proteinExistence type="predicted"/>
<organism evidence="1 2">
    <name type="scientific">Mycena rosella</name>
    <name type="common">Pink bonnet</name>
    <name type="synonym">Agaricus rosellus</name>
    <dbReference type="NCBI Taxonomy" id="1033263"/>
    <lineage>
        <taxon>Eukaryota</taxon>
        <taxon>Fungi</taxon>
        <taxon>Dikarya</taxon>
        <taxon>Basidiomycota</taxon>
        <taxon>Agaricomycotina</taxon>
        <taxon>Agaricomycetes</taxon>
        <taxon>Agaricomycetidae</taxon>
        <taxon>Agaricales</taxon>
        <taxon>Marasmiineae</taxon>
        <taxon>Mycenaceae</taxon>
        <taxon>Mycena</taxon>
    </lineage>
</organism>
<evidence type="ECO:0008006" key="3">
    <source>
        <dbReference type="Google" id="ProtNLM"/>
    </source>
</evidence>
<evidence type="ECO:0000313" key="1">
    <source>
        <dbReference type="EMBL" id="KAJ7683885.1"/>
    </source>
</evidence>
<dbReference type="Gene3D" id="3.40.50.720">
    <property type="entry name" value="NAD(P)-binding Rossmann-like Domain"/>
    <property type="match status" value="1"/>
</dbReference>
<comment type="caution">
    <text evidence="1">The sequence shown here is derived from an EMBL/GenBank/DDBJ whole genome shotgun (WGS) entry which is preliminary data.</text>
</comment>